<evidence type="ECO:0000313" key="1">
    <source>
        <dbReference type="EMBL" id="KAK0435643.1"/>
    </source>
</evidence>
<sequence>MPILGATSGSVSTFRPKVLWRGVYELRLQKHCHCYHWPEARWRFSMSIIQDDFTGAIVSRPISIKRAPPLGSSSCLQLSLSRAVVAAFQLLGHAVEGGQCWRTRRRRELHTPSMVFHLATETVNESTALPSSEPGLVARLLSVGERGASSHDCICQLSMV</sequence>
<organism evidence="1 2">
    <name type="scientific">Armillaria borealis</name>
    <dbReference type="NCBI Taxonomy" id="47425"/>
    <lineage>
        <taxon>Eukaryota</taxon>
        <taxon>Fungi</taxon>
        <taxon>Dikarya</taxon>
        <taxon>Basidiomycota</taxon>
        <taxon>Agaricomycotina</taxon>
        <taxon>Agaricomycetes</taxon>
        <taxon>Agaricomycetidae</taxon>
        <taxon>Agaricales</taxon>
        <taxon>Marasmiineae</taxon>
        <taxon>Physalacriaceae</taxon>
        <taxon>Armillaria</taxon>
    </lineage>
</organism>
<dbReference type="Proteomes" id="UP001175226">
    <property type="component" value="Unassembled WGS sequence"/>
</dbReference>
<reference evidence="1" key="1">
    <citation type="submission" date="2023-06" db="EMBL/GenBank/DDBJ databases">
        <authorList>
            <consortium name="Lawrence Berkeley National Laboratory"/>
            <person name="Ahrendt S."/>
            <person name="Sahu N."/>
            <person name="Indic B."/>
            <person name="Wong-Bajracharya J."/>
            <person name="Merenyi Z."/>
            <person name="Ke H.-M."/>
            <person name="Monk M."/>
            <person name="Kocsube S."/>
            <person name="Drula E."/>
            <person name="Lipzen A."/>
            <person name="Balint B."/>
            <person name="Henrissat B."/>
            <person name="Andreopoulos B."/>
            <person name="Martin F.M."/>
            <person name="Harder C.B."/>
            <person name="Rigling D."/>
            <person name="Ford K.L."/>
            <person name="Foster G.D."/>
            <person name="Pangilinan J."/>
            <person name="Papanicolaou A."/>
            <person name="Barry K."/>
            <person name="LaButti K."/>
            <person name="Viragh M."/>
            <person name="Koriabine M."/>
            <person name="Yan M."/>
            <person name="Riley R."/>
            <person name="Champramary S."/>
            <person name="Plett K.L."/>
            <person name="Tsai I.J."/>
            <person name="Slot J."/>
            <person name="Sipos G."/>
            <person name="Plett J."/>
            <person name="Nagy L.G."/>
            <person name="Grigoriev I.V."/>
        </authorList>
    </citation>
    <scope>NUCLEOTIDE SEQUENCE</scope>
    <source>
        <strain evidence="1">FPL87.14</strain>
    </source>
</reference>
<keyword evidence="2" id="KW-1185">Reference proteome</keyword>
<name>A0AA39J7F2_9AGAR</name>
<evidence type="ECO:0000313" key="2">
    <source>
        <dbReference type="Proteomes" id="UP001175226"/>
    </source>
</evidence>
<dbReference type="EMBL" id="JAUEPT010000061">
    <property type="protein sequence ID" value="KAK0435643.1"/>
    <property type="molecule type" value="Genomic_DNA"/>
</dbReference>
<gene>
    <name evidence="1" type="ORF">EV421DRAFT_2022436</name>
</gene>
<proteinExistence type="predicted"/>
<dbReference type="AlphaFoldDB" id="A0AA39J7F2"/>
<accession>A0AA39J7F2</accession>
<comment type="caution">
    <text evidence="1">The sequence shown here is derived from an EMBL/GenBank/DDBJ whole genome shotgun (WGS) entry which is preliminary data.</text>
</comment>
<protein>
    <submittedName>
        <fullName evidence="1">Uncharacterized protein</fullName>
    </submittedName>
</protein>